<dbReference type="PANTHER" id="PTHR32071">
    <property type="entry name" value="TRANSCRIPTIONAL REGULATORY PROTEIN"/>
    <property type="match status" value="1"/>
</dbReference>
<dbReference type="InterPro" id="IPR058031">
    <property type="entry name" value="AAA_lid_NorR"/>
</dbReference>
<dbReference type="PROSITE" id="PS50110">
    <property type="entry name" value="RESPONSE_REGULATORY"/>
    <property type="match status" value="1"/>
</dbReference>
<feature type="domain" description="Sigma-54 factor interaction" evidence="8">
    <location>
        <begin position="142"/>
        <end position="371"/>
    </location>
</feature>
<organism evidence="10 11">
    <name type="scientific">Desulfovibrio subterraneus</name>
    <dbReference type="NCBI Taxonomy" id="2718620"/>
    <lineage>
        <taxon>Bacteria</taxon>
        <taxon>Pseudomonadati</taxon>
        <taxon>Thermodesulfobacteriota</taxon>
        <taxon>Desulfovibrionia</taxon>
        <taxon>Desulfovibrionales</taxon>
        <taxon>Desulfovibrionaceae</taxon>
        <taxon>Desulfovibrio</taxon>
    </lineage>
</organism>
<dbReference type="SMART" id="SM00382">
    <property type="entry name" value="AAA"/>
    <property type="match status" value="1"/>
</dbReference>
<dbReference type="Pfam" id="PF25601">
    <property type="entry name" value="AAA_lid_14"/>
    <property type="match status" value="1"/>
</dbReference>
<dbReference type="PANTHER" id="PTHR32071:SF57">
    <property type="entry name" value="C4-DICARBOXYLATE TRANSPORT TRANSCRIPTIONAL REGULATORY PROTEIN DCTD"/>
    <property type="match status" value="1"/>
</dbReference>
<sequence length="471" mass="52108">MKKLLVIDDEPGLRLMMRAVMEDAGWFVAEAGSGEAGIDYLLHNEASVVLLDMRMPGMSGSEALARIQEIRPSLPVIMLTAYGTVGSAVEAMKRGAFDYLSKPADNEELVAVLEKAYEYGRLLSENENLRKKLAAGDPSERIVGSSPAMVHLLELIRQAGPSEATVLIMGESGTGKELIAEALHEASPRSPNTLVKVNCAALPSNLLESELFGYVKGAFTGAIKDKPGRFQLARGGTLFLDEVGEMPVELQAKLLRALQERVVEPLGAVRPVEVDVRIIAATNKNLREAIARGEFREDLYFRLNVLEIVSPSLRERKDDIPLLVSRLLDKLGKKNRKDIRTVSPDFMQALMEYDWPGNVRELENVLERALILSRSEILGMESLPGQFHAGEMRLALTAESAPSSFSRMAEPEPERIIPRSRPRTLDDAERIALMDALEAQGGHRERTADALGISRRTLQYKLRKYGLTKRN</sequence>
<dbReference type="InterPro" id="IPR027417">
    <property type="entry name" value="P-loop_NTPase"/>
</dbReference>
<dbReference type="SUPFAM" id="SSF52172">
    <property type="entry name" value="CheY-like"/>
    <property type="match status" value="1"/>
</dbReference>
<keyword evidence="3" id="KW-0067">ATP-binding</keyword>
<dbReference type="InterPro" id="IPR009057">
    <property type="entry name" value="Homeodomain-like_sf"/>
</dbReference>
<dbReference type="PROSITE" id="PS50045">
    <property type="entry name" value="SIGMA54_INTERACT_4"/>
    <property type="match status" value="1"/>
</dbReference>
<keyword evidence="2" id="KW-0547">Nucleotide-binding</keyword>
<dbReference type="Gene3D" id="3.40.50.300">
    <property type="entry name" value="P-loop containing nucleotide triphosphate hydrolases"/>
    <property type="match status" value="1"/>
</dbReference>
<evidence type="ECO:0000256" key="7">
    <source>
        <dbReference type="PROSITE-ProRule" id="PRU00169"/>
    </source>
</evidence>
<dbReference type="Gene3D" id="3.40.50.2300">
    <property type="match status" value="1"/>
</dbReference>
<dbReference type="SMART" id="SM00448">
    <property type="entry name" value="REC"/>
    <property type="match status" value="1"/>
</dbReference>
<dbReference type="Pfam" id="PF00072">
    <property type="entry name" value="Response_reg"/>
    <property type="match status" value="1"/>
</dbReference>
<gene>
    <name evidence="10" type="ORF">DSM101010T_26530</name>
</gene>
<dbReference type="InterPro" id="IPR003593">
    <property type="entry name" value="AAA+_ATPase"/>
</dbReference>
<evidence type="ECO:0000313" key="11">
    <source>
        <dbReference type="Proteomes" id="UP000503840"/>
    </source>
</evidence>
<dbReference type="SUPFAM" id="SSF52540">
    <property type="entry name" value="P-loop containing nucleoside triphosphate hydrolases"/>
    <property type="match status" value="1"/>
</dbReference>
<dbReference type="InterPro" id="IPR002078">
    <property type="entry name" value="Sigma_54_int"/>
</dbReference>
<dbReference type="FunFam" id="3.40.50.2300:FF:000018">
    <property type="entry name" value="DNA-binding transcriptional regulator NtrC"/>
    <property type="match status" value="1"/>
</dbReference>
<comment type="caution">
    <text evidence="10">The sequence shown here is derived from an EMBL/GenBank/DDBJ whole genome shotgun (WGS) entry which is preliminary data.</text>
</comment>
<evidence type="ECO:0000256" key="6">
    <source>
        <dbReference type="ARBA" id="ARBA00023163"/>
    </source>
</evidence>
<name>A0A7J0BL23_9BACT</name>
<keyword evidence="11" id="KW-1185">Reference proteome</keyword>
<dbReference type="GO" id="GO:0000160">
    <property type="term" value="P:phosphorelay signal transduction system"/>
    <property type="evidence" value="ECO:0007669"/>
    <property type="project" value="UniProtKB-KW"/>
</dbReference>
<evidence type="ECO:0000256" key="1">
    <source>
        <dbReference type="ARBA" id="ARBA00022553"/>
    </source>
</evidence>
<feature type="domain" description="Response regulatory" evidence="9">
    <location>
        <begin position="3"/>
        <end position="117"/>
    </location>
</feature>
<dbReference type="GO" id="GO:0006355">
    <property type="term" value="P:regulation of DNA-templated transcription"/>
    <property type="evidence" value="ECO:0007669"/>
    <property type="project" value="InterPro"/>
</dbReference>
<feature type="modified residue" description="4-aspartylphosphate" evidence="7">
    <location>
        <position position="52"/>
    </location>
</feature>
<evidence type="ECO:0000259" key="9">
    <source>
        <dbReference type="PROSITE" id="PS50110"/>
    </source>
</evidence>
<protein>
    <submittedName>
        <fullName evidence="10">Sigma-54-dependent Fis family transcriptional regulator</fullName>
    </submittedName>
</protein>
<keyword evidence="5" id="KW-0805">Transcription regulation</keyword>
<dbReference type="EMBL" id="BLVO01000013">
    <property type="protein sequence ID" value="GFM34288.1"/>
    <property type="molecule type" value="Genomic_DNA"/>
</dbReference>
<accession>A0A7J0BL23</accession>
<evidence type="ECO:0000259" key="8">
    <source>
        <dbReference type="PROSITE" id="PS50045"/>
    </source>
</evidence>
<dbReference type="InterPro" id="IPR025944">
    <property type="entry name" value="Sigma_54_int_dom_CS"/>
</dbReference>
<dbReference type="Pfam" id="PF02954">
    <property type="entry name" value="HTH_8"/>
    <property type="match status" value="1"/>
</dbReference>
<dbReference type="PROSITE" id="PS00688">
    <property type="entry name" value="SIGMA54_INTERACT_3"/>
    <property type="match status" value="1"/>
</dbReference>
<dbReference type="GO" id="GO:0005524">
    <property type="term" value="F:ATP binding"/>
    <property type="evidence" value="ECO:0007669"/>
    <property type="project" value="UniProtKB-KW"/>
</dbReference>
<evidence type="ECO:0000256" key="5">
    <source>
        <dbReference type="ARBA" id="ARBA00023015"/>
    </source>
</evidence>
<keyword evidence="6" id="KW-0804">Transcription</keyword>
<dbReference type="PRINTS" id="PR01590">
    <property type="entry name" value="HTHFIS"/>
</dbReference>
<dbReference type="FunFam" id="3.40.50.300:FF:000006">
    <property type="entry name" value="DNA-binding transcriptional regulator NtrC"/>
    <property type="match status" value="1"/>
</dbReference>
<dbReference type="Pfam" id="PF00158">
    <property type="entry name" value="Sigma54_activat"/>
    <property type="match status" value="1"/>
</dbReference>
<dbReference type="AlphaFoldDB" id="A0A7J0BL23"/>
<dbReference type="InterPro" id="IPR002197">
    <property type="entry name" value="HTH_Fis"/>
</dbReference>
<proteinExistence type="predicted"/>
<dbReference type="Gene3D" id="1.10.10.60">
    <property type="entry name" value="Homeodomain-like"/>
    <property type="match status" value="1"/>
</dbReference>
<dbReference type="Proteomes" id="UP000503840">
    <property type="component" value="Unassembled WGS sequence"/>
</dbReference>
<dbReference type="Gene3D" id="1.10.8.60">
    <property type="match status" value="1"/>
</dbReference>
<dbReference type="InterPro" id="IPR001789">
    <property type="entry name" value="Sig_transdc_resp-reg_receiver"/>
</dbReference>
<dbReference type="InterPro" id="IPR025662">
    <property type="entry name" value="Sigma_54_int_dom_ATP-bd_1"/>
</dbReference>
<dbReference type="InterPro" id="IPR011006">
    <property type="entry name" value="CheY-like_superfamily"/>
</dbReference>
<evidence type="ECO:0000313" key="10">
    <source>
        <dbReference type="EMBL" id="GFM34288.1"/>
    </source>
</evidence>
<keyword evidence="4" id="KW-0902">Two-component regulatory system</keyword>
<evidence type="ECO:0000256" key="4">
    <source>
        <dbReference type="ARBA" id="ARBA00023012"/>
    </source>
</evidence>
<dbReference type="GO" id="GO:0043565">
    <property type="term" value="F:sequence-specific DNA binding"/>
    <property type="evidence" value="ECO:0007669"/>
    <property type="project" value="InterPro"/>
</dbReference>
<dbReference type="PROSITE" id="PS00675">
    <property type="entry name" value="SIGMA54_INTERACT_1"/>
    <property type="match status" value="1"/>
</dbReference>
<evidence type="ECO:0000256" key="3">
    <source>
        <dbReference type="ARBA" id="ARBA00022840"/>
    </source>
</evidence>
<dbReference type="SUPFAM" id="SSF46689">
    <property type="entry name" value="Homeodomain-like"/>
    <property type="match status" value="1"/>
</dbReference>
<dbReference type="RefSeq" id="WP_174406200.1">
    <property type="nucleotide sequence ID" value="NZ_BLVO01000013.1"/>
</dbReference>
<dbReference type="CDD" id="cd00009">
    <property type="entry name" value="AAA"/>
    <property type="match status" value="1"/>
</dbReference>
<reference evidence="10 11" key="1">
    <citation type="submission" date="2020-05" db="EMBL/GenBank/DDBJ databases">
        <title>Draft genome sequence of Desulfovibrio sp. strain HN2T.</title>
        <authorList>
            <person name="Ueno A."/>
            <person name="Tamazawa S."/>
            <person name="Tamamura S."/>
            <person name="Murakami T."/>
            <person name="Kiyama T."/>
            <person name="Inomata H."/>
            <person name="Amano Y."/>
            <person name="Miyakawa K."/>
            <person name="Tamaki H."/>
            <person name="Naganuma T."/>
            <person name="Kaneko K."/>
        </authorList>
    </citation>
    <scope>NUCLEOTIDE SEQUENCE [LARGE SCALE GENOMIC DNA]</scope>
    <source>
        <strain evidence="10 11">HN2</strain>
    </source>
</reference>
<evidence type="ECO:0000256" key="2">
    <source>
        <dbReference type="ARBA" id="ARBA00022741"/>
    </source>
</evidence>
<keyword evidence="1 7" id="KW-0597">Phosphoprotein</keyword>